<protein>
    <submittedName>
        <fullName evidence="2">DUF3515 domain-containing protein</fullName>
    </submittedName>
</protein>
<dbReference type="InterPro" id="IPR021903">
    <property type="entry name" value="DUF3515"/>
</dbReference>
<accession>A0A323V931</accession>
<feature type="region of interest" description="Disordered" evidence="1">
    <location>
        <begin position="27"/>
        <end position="51"/>
    </location>
</feature>
<dbReference type="EMBL" id="QKNV01000163">
    <property type="protein sequence ID" value="PZA20600.1"/>
    <property type="molecule type" value="Genomic_DNA"/>
</dbReference>
<dbReference type="Pfam" id="PF12028">
    <property type="entry name" value="DUF3515"/>
    <property type="match status" value="1"/>
</dbReference>
<dbReference type="OrthoDB" id="3213819at2"/>
<evidence type="ECO:0000313" key="2">
    <source>
        <dbReference type="EMBL" id="PZA20600.1"/>
    </source>
</evidence>
<gene>
    <name evidence="2" type="ORF">DMO24_14630</name>
</gene>
<name>A0A323V931_9ACTN</name>
<evidence type="ECO:0000313" key="3">
    <source>
        <dbReference type="Proteomes" id="UP000247602"/>
    </source>
</evidence>
<dbReference type="AlphaFoldDB" id="A0A323V931"/>
<comment type="caution">
    <text evidence="2">The sequence shown here is derived from an EMBL/GenBank/DDBJ whole genome shotgun (WGS) entry which is preliminary data.</text>
</comment>
<evidence type="ECO:0000256" key="1">
    <source>
        <dbReference type="SAM" id="MobiDB-lite"/>
    </source>
</evidence>
<proteinExistence type="predicted"/>
<dbReference type="Proteomes" id="UP000247602">
    <property type="component" value="Unassembled WGS sequence"/>
</dbReference>
<keyword evidence="3" id="KW-1185">Reference proteome</keyword>
<sequence length="185" mass="18886">MISLAVLVPLVAALLVLVNVVGDDPEPAADSPVADVSGETPAPRGDLPPVDVDTPDVTPEADLACPALMGQLPLELAGETSRMVRSDTLFAYAWGDPAVVLVCGVAPPAGFVLGSSPIEINGVQWFVDTADPETVVWTTVDRLVPVQMSVPASTDSALVTAASTIIATAIPYTEPAPGPLPAPTN</sequence>
<reference evidence="2 3" key="1">
    <citation type="submission" date="2018-06" db="EMBL/GenBank/DDBJ databases">
        <title>Draft genome sequence of Modestobacter versicolor CP153-2.</title>
        <authorList>
            <person name="Gundlapally S.R."/>
        </authorList>
    </citation>
    <scope>NUCLEOTIDE SEQUENCE [LARGE SCALE GENOMIC DNA]</scope>
    <source>
        <strain evidence="2 3">CP153-2</strain>
    </source>
</reference>
<organism evidence="2 3">
    <name type="scientific">Modestobacter versicolor</name>
    <dbReference type="NCBI Taxonomy" id="429133"/>
    <lineage>
        <taxon>Bacteria</taxon>
        <taxon>Bacillati</taxon>
        <taxon>Actinomycetota</taxon>
        <taxon>Actinomycetes</taxon>
        <taxon>Geodermatophilales</taxon>
        <taxon>Geodermatophilaceae</taxon>
        <taxon>Modestobacter</taxon>
    </lineage>
</organism>